<evidence type="ECO:0000313" key="3">
    <source>
        <dbReference type="EMBL" id="SHO47583.1"/>
    </source>
</evidence>
<dbReference type="InterPro" id="IPR003675">
    <property type="entry name" value="Rce1/LyrA-like_dom"/>
</dbReference>
<reference evidence="4" key="1">
    <citation type="submission" date="2016-12" db="EMBL/GenBank/DDBJ databases">
        <authorList>
            <person name="Herbold C."/>
        </authorList>
    </citation>
    <scope>NUCLEOTIDE SEQUENCE [LARGE SCALE GENOMIC DNA]</scope>
</reference>
<keyword evidence="1" id="KW-0472">Membrane</keyword>
<dbReference type="AlphaFoldDB" id="A0A2H1EII6"/>
<dbReference type="Pfam" id="PF02517">
    <property type="entry name" value="Rce1-like"/>
    <property type="match status" value="1"/>
</dbReference>
<sequence>MKSSLQTINKITKILSIPYSGFLSVIFGMMILSFPVGLYVTFNSEIGKDINYQYPINGLDLFIGGISYKIPISFEIGDAFIIAWSIFIILFSISYLGPEDSFLKTLSNMMSRGSNTIRNNGLTNMITWFSILIVSSVVIETIQQMFGIKIEAPLPDNDLIRFFQIGIAPLTEETGFRVLLIGVPLFLMYSHSASLKIFFKSLWRPSRYLTINNYRKPMMLIITIGLLFGVSHIISGTPWSPGKVTQATIAGIIIGWVYVRYGFAPAILVHWATNYFLSSYLFFISDLSQNPAINDSSNPFSDTLEMILIMTGSIAIAIKVLAYIESRNTSVKQIL</sequence>
<dbReference type="EMBL" id="FRFC01000005">
    <property type="protein sequence ID" value="SHO47583.1"/>
    <property type="molecule type" value="Genomic_DNA"/>
</dbReference>
<feature type="transmembrane region" description="Helical" evidence="1">
    <location>
        <begin position="119"/>
        <end position="139"/>
    </location>
</feature>
<keyword evidence="1" id="KW-1133">Transmembrane helix</keyword>
<feature type="transmembrane region" description="Helical" evidence="1">
    <location>
        <begin position="243"/>
        <end position="259"/>
    </location>
</feature>
<feature type="transmembrane region" description="Helical" evidence="1">
    <location>
        <begin position="79"/>
        <end position="98"/>
    </location>
</feature>
<feature type="transmembrane region" description="Helical" evidence="1">
    <location>
        <begin position="178"/>
        <end position="199"/>
    </location>
</feature>
<feature type="transmembrane region" description="Helical" evidence="1">
    <location>
        <begin position="266"/>
        <end position="284"/>
    </location>
</feature>
<organism evidence="3 4">
    <name type="scientific">Nitrosotalea sinensis</name>
    <dbReference type="NCBI Taxonomy" id="1499975"/>
    <lineage>
        <taxon>Archaea</taxon>
        <taxon>Nitrososphaerota</taxon>
        <taxon>Nitrososphaeria</taxon>
        <taxon>Nitrosotaleales</taxon>
        <taxon>Nitrosotaleaceae</taxon>
        <taxon>Nitrosotalea</taxon>
    </lineage>
</organism>
<dbReference type="GO" id="GO:0080120">
    <property type="term" value="P:CAAX-box protein maturation"/>
    <property type="evidence" value="ECO:0007669"/>
    <property type="project" value="UniProtKB-ARBA"/>
</dbReference>
<evidence type="ECO:0000259" key="2">
    <source>
        <dbReference type="Pfam" id="PF02517"/>
    </source>
</evidence>
<feature type="domain" description="CAAX prenyl protease 2/Lysostaphin resistance protein A-like" evidence="2">
    <location>
        <begin position="164"/>
        <end position="276"/>
    </location>
</feature>
<evidence type="ECO:0000313" key="4">
    <source>
        <dbReference type="Proteomes" id="UP000232412"/>
    </source>
</evidence>
<name>A0A2H1EII6_9ARCH</name>
<keyword evidence="1" id="KW-0812">Transmembrane</keyword>
<dbReference type="Proteomes" id="UP000232412">
    <property type="component" value="Unassembled WGS sequence"/>
</dbReference>
<feature type="transmembrane region" description="Helical" evidence="1">
    <location>
        <begin position="21"/>
        <end position="42"/>
    </location>
</feature>
<proteinExistence type="predicted"/>
<feature type="transmembrane region" description="Helical" evidence="1">
    <location>
        <begin position="219"/>
        <end position="237"/>
    </location>
</feature>
<accession>A0A2H1EII6</accession>
<protein>
    <submittedName>
        <fullName evidence="3">Abortive infection protein</fullName>
    </submittedName>
</protein>
<dbReference type="GO" id="GO:0004175">
    <property type="term" value="F:endopeptidase activity"/>
    <property type="evidence" value="ECO:0007669"/>
    <property type="project" value="UniProtKB-ARBA"/>
</dbReference>
<gene>
    <name evidence="3" type="ORF">NSIN_40138</name>
</gene>
<evidence type="ECO:0000256" key="1">
    <source>
        <dbReference type="SAM" id="Phobius"/>
    </source>
</evidence>
<keyword evidence="4" id="KW-1185">Reference proteome</keyword>
<feature type="transmembrane region" description="Helical" evidence="1">
    <location>
        <begin position="304"/>
        <end position="324"/>
    </location>
</feature>